<dbReference type="RefSeq" id="WP_134507561.1">
    <property type="nucleotide sequence ID" value="NZ_SOFM01000014.1"/>
</dbReference>
<protein>
    <submittedName>
        <fullName evidence="2">DUF1801 domain-containing protein</fullName>
    </submittedName>
</protein>
<keyword evidence="3" id="KW-1185">Reference proteome</keyword>
<name>A0A4R8WDN7_9MICO</name>
<accession>A0A4R8WDN7</accession>
<proteinExistence type="predicted"/>
<dbReference type="InterPro" id="IPR014922">
    <property type="entry name" value="YdhG-like"/>
</dbReference>
<dbReference type="Gene3D" id="3.90.1150.200">
    <property type="match status" value="1"/>
</dbReference>
<dbReference type="EMBL" id="SOFM01000014">
    <property type="protein sequence ID" value="TFC05764.1"/>
    <property type="molecule type" value="Genomic_DNA"/>
</dbReference>
<dbReference type="AlphaFoldDB" id="A0A4R8WDN7"/>
<dbReference type="Pfam" id="PF08818">
    <property type="entry name" value="DUF1801"/>
    <property type="match status" value="1"/>
</dbReference>
<dbReference type="SUPFAM" id="SSF159888">
    <property type="entry name" value="YdhG-like"/>
    <property type="match status" value="1"/>
</dbReference>
<evidence type="ECO:0000259" key="1">
    <source>
        <dbReference type="Pfam" id="PF08818"/>
    </source>
</evidence>
<sequence>MSTEPVPAEVENYFADLEPDQRAVLYPVIDTVRDAMPPGYVLGMYWGMPGWVIPLETFPDTYNGAPLAYVSVAAQKNYNSLYLMGLYGDPEADAAFRAEWAATGRTLNMGKSCLRFKTLADVDLGIIARTVASIPVDRYLATYQRIKPAAGRASARTSTGRQAPGASVTG</sequence>
<gene>
    <name evidence="2" type="ORF">E3O32_05675</name>
</gene>
<feature type="domain" description="YdhG-like" evidence="1">
    <location>
        <begin position="22"/>
        <end position="131"/>
    </location>
</feature>
<dbReference type="Proteomes" id="UP000297643">
    <property type="component" value="Unassembled WGS sequence"/>
</dbReference>
<reference evidence="2 3" key="1">
    <citation type="submission" date="2019-03" db="EMBL/GenBank/DDBJ databases">
        <title>Genomics of glacier-inhabiting Cryobacterium strains.</title>
        <authorList>
            <person name="Liu Q."/>
            <person name="Xin Y.-H."/>
        </authorList>
    </citation>
    <scope>NUCLEOTIDE SEQUENCE [LARGE SCALE GENOMIC DNA]</scope>
    <source>
        <strain evidence="2 3">RHLT2-21</strain>
    </source>
</reference>
<evidence type="ECO:0000313" key="2">
    <source>
        <dbReference type="EMBL" id="TFC05764.1"/>
    </source>
</evidence>
<evidence type="ECO:0000313" key="3">
    <source>
        <dbReference type="Proteomes" id="UP000297643"/>
    </source>
</evidence>
<comment type="caution">
    <text evidence="2">The sequence shown here is derived from an EMBL/GenBank/DDBJ whole genome shotgun (WGS) entry which is preliminary data.</text>
</comment>
<organism evidence="2 3">
    <name type="scientific">Cryobacterium mannosilyticum</name>
    <dbReference type="NCBI Taxonomy" id="1259190"/>
    <lineage>
        <taxon>Bacteria</taxon>
        <taxon>Bacillati</taxon>
        <taxon>Actinomycetota</taxon>
        <taxon>Actinomycetes</taxon>
        <taxon>Micrococcales</taxon>
        <taxon>Microbacteriaceae</taxon>
        <taxon>Cryobacterium</taxon>
    </lineage>
</organism>